<accession>A0A1E5H3V7</accession>
<dbReference type="CDD" id="cd05233">
    <property type="entry name" value="SDR_c"/>
    <property type="match status" value="1"/>
</dbReference>
<dbReference type="STRING" id="903983.BCR23_02510"/>
<dbReference type="InterPro" id="IPR036291">
    <property type="entry name" value="NAD(P)-bd_dom_sf"/>
</dbReference>
<dbReference type="SUPFAM" id="SSF51735">
    <property type="entry name" value="NAD(P)-binding Rossmann-fold domains"/>
    <property type="match status" value="1"/>
</dbReference>
<dbReference type="OrthoDB" id="9805904at2"/>
<dbReference type="PANTHER" id="PTHR42879:SF2">
    <property type="entry name" value="3-OXOACYL-[ACYL-CARRIER-PROTEIN] REDUCTASE FABG"/>
    <property type="match status" value="1"/>
</dbReference>
<sequence length="249" mass="27127">MNRLLGKVMLITESASAIGTATAKLASKEGAIVICAVRNLNDIAPLISEITQIGGTISAFQHDIGSIHSWRKLVTSTIKTYGKIDVLVNNAGISSPKLMLDLTIEDWNKIQEIDLNSFTYSLKEVIPFMINNNGGSIINVSSLEGLVELTDDNPYGAVKDVIRSLSLDAAFEYAKNNIRINSICPGTIETPMIETSFPNIRPQYKKSVQFPYLGKPRDIANSVIYLACDEASFITGAKMVIDGDRVAIE</sequence>
<evidence type="ECO:0000313" key="3">
    <source>
        <dbReference type="EMBL" id="OEG19582.1"/>
    </source>
</evidence>
<evidence type="ECO:0000256" key="2">
    <source>
        <dbReference type="ARBA" id="ARBA00023002"/>
    </source>
</evidence>
<dbReference type="GO" id="GO:0008206">
    <property type="term" value="P:bile acid metabolic process"/>
    <property type="evidence" value="ECO:0007669"/>
    <property type="project" value="UniProtKB-ARBA"/>
</dbReference>
<evidence type="ECO:0000313" key="4">
    <source>
        <dbReference type="Proteomes" id="UP000094764"/>
    </source>
</evidence>
<dbReference type="GO" id="GO:0016491">
    <property type="term" value="F:oxidoreductase activity"/>
    <property type="evidence" value="ECO:0007669"/>
    <property type="project" value="UniProtKB-KW"/>
</dbReference>
<dbReference type="PRINTS" id="PR00081">
    <property type="entry name" value="GDHRDH"/>
</dbReference>
<name>A0A1E5H3V7_9ENTE</name>
<dbReference type="Proteomes" id="UP000094764">
    <property type="component" value="Unassembled WGS sequence"/>
</dbReference>
<dbReference type="PRINTS" id="PR00080">
    <property type="entry name" value="SDRFAMILY"/>
</dbReference>
<keyword evidence="2" id="KW-0560">Oxidoreductase</keyword>
<protein>
    <submittedName>
        <fullName evidence="3">SDR family oxidoreductase</fullName>
    </submittedName>
</protein>
<reference evidence="4" key="1">
    <citation type="submission" date="2016-09" db="EMBL/GenBank/DDBJ databases">
        <authorList>
            <person name="Gulvik C.A."/>
        </authorList>
    </citation>
    <scope>NUCLEOTIDE SEQUENCE [LARGE SCALE GENOMIC DNA]</scope>
    <source>
        <strain evidence="4">LMG 26306</strain>
    </source>
</reference>
<dbReference type="InterPro" id="IPR002347">
    <property type="entry name" value="SDR_fam"/>
</dbReference>
<comment type="similarity">
    <text evidence="1">Belongs to the short-chain dehydrogenases/reductases (SDR) family.</text>
</comment>
<dbReference type="Pfam" id="PF13561">
    <property type="entry name" value="adh_short_C2"/>
    <property type="match status" value="1"/>
</dbReference>
<dbReference type="FunFam" id="3.40.50.720:FF:000084">
    <property type="entry name" value="Short-chain dehydrogenase reductase"/>
    <property type="match status" value="1"/>
</dbReference>
<dbReference type="Gene3D" id="3.40.50.720">
    <property type="entry name" value="NAD(P)-binding Rossmann-like Domain"/>
    <property type="match status" value="1"/>
</dbReference>
<dbReference type="AlphaFoldDB" id="A0A1E5H3V7"/>
<proteinExistence type="inferred from homology"/>
<dbReference type="EMBL" id="MIKB01000001">
    <property type="protein sequence ID" value="OEG19582.1"/>
    <property type="molecule type" value="Genomic_DNA"/>
</dbReference>
<comment type="caution">
    <text evidence="3">The sequence shown here is derived from an EMBL/GenBank/DDBJ whole genome shotgun (WGS) entry which is preliminary data.</text>
</comment>
<dbReference type="InterPro" id="IPR050259">
    <property type="entry name" value="SDR"/>
</dbReference>
<gene>
    <name evidence="3" type="ORF">BCR23_02510</name>
</gene>
<evidence type="ECO:0000256" key="1">
    <source>
        <dbReference type="ARBA" id="ARBA00006484"/>
    </source>
</evidence>
<dbReference type="PANTHER" id="PTHR42879">
    <property type="entry name" value="3-OXOACYL-(ACYL-CARRIER-PROTEIN) REDUCTASE"/>
    <property type="match status" value="1"/>
</dbReference>
<dbReference type="RefSeq" id="WP_069633921.1">
    <property type="nucleotide sequence ID" value="NZ_JXKZ01000003.1"/>
</dbReference>
<keyword evidence="4" id="KW-1185">Reference proteome</keyword>
<organism evidence="3 4">
    <name type="scientific">Enterococcus quebecensis</name>
    <dbReference type="NCBI Taxonomy" id="903983"/>
    <lineage>
        <taxon>Bacteria</taxon>
        <taxon>Bacillati</taxon>
        <taxon>Bacillota</taxon>
        <taxon>Bacilli</taxon>
        <taxon>Lactobacillales</taxon>
        <taxon>Enterococcaceae</taxon>
        <taxon>Enterococcus</taxon>
    </lineage>
</organism>